<reference evidence="1" key="1">
    <citation type="submission" date="2014-09" db="EMBL/GenBank/DDBJ databases">
        <authorList>
            <person name="Magalhaes I.L.F."/>
            <person name="Oliveira U."/>
            <person name="Santos F.R."/>
            <person name="Vidigal T.H.D.A."/>
            <person name="Brescovit A.D."/>
            <person name="Santos A.J."/>
        </authorList>
    </citation>
    <scope>NUCLEOTIDE SEQUENCE</scope>
    <source>
        <tissue evidence="1">Shoot tissue taken approximately 20 cm above the soil surface</tissue>
    </source>
</reference>
<accession>A0A0A9H2S5</accession>
<protein>
    <submittedName>
        <fullName evidence="1">Uncharacterized protein</fullName>
    </submittedName>
</protein>
<dbReference type="AlphaFoldDB" id="A0A0A9H2S5"/>
<dbReference type="EMBL" id="GBRH01170728">
    <property type="protein sequence ID" value="JAE27168.1"/>
    <property type="molecule type" value="Transcribed_RNA"/>
</dbReference>
<name>A0A0A9H2S5_ARUDO</name>
<organism evidence="1">
    <name type="scientific">Arundo donax</name>
    <name type="common">Giant reed</name>
    <name type="synonym">Donax arundinaceus</name>
    <dbReference type="NCBI Taxonomy" id="35708"/>
    <lineage>
        <taxon>Eukaryota</taxon>
        <taxon>Viridiplantae</taxon>
        <taxon>Streptophyta</taxon>
        <taxon>Embryophyta</taxon>
        <taxon>Tracheophyta</taxon>
        <taxon>Spermatophyta</taxon>
        <taxon>Magnoliopsida</taxon>
        <taxon>Liliopsida</taxon>
        <taxon>Poales</taxon>
        <taxon>Poaceae</taxon>
        <taxon>PACMAD clade</taxon>
        <taxon>Arundinoideae</taxon>
        <taxon>Arundineae</taxon>
        <taxon>Arundo</taxon>
    </lineage>
</organism>
<proteinExistence type="predicted"/>
<sequence>MKTTMVKLHNIRTTSKARGYLFVPEFTRKFFFNSEGSSLPCKLI</sequence>
<reference evidence="1" key="2">
    <citation type="journal article" date="2015" name="Data Brief">
        <title>Shoot transcriptome of the giant reed, Arundo donax.</title>
        <authorList>
            <person name="Barrero R.A."/>
            <person name="Guerrero F.D."/>
            <person name="Moolhuijzen P."/>
            <person name="Goolsby J.A."/>
            <person name="Tidwell J."/>
            <person name="Bellgard S.E."/>
            <person name="Bellgard M.I."/>
        </authorList>
    </citation>
    <scope>NUCLEOTIDE SEQUENCE</scope>
    <source>
        <tissue evidence="1">Shoot tissue taken approximately 20 cm above the soil surface</tissue>
    </source>
</reference>
<evidence type="ECO:0000313" key="1">
    <source>
        <dbReference type="EMBL" id="JAE27168.1"/>
    </source>
</evidence>